<dbReference type="Pfam" id="PF01753">
    <property type="entry name" value="zf-MYND"/>
    <property type="match status" value="1"/>
</dbReference>
<evidence type="ECO:0000256" key="2">
    <source>
        <dbReference type="ARBA" id="ARBA00022771"/>
    </source>
</evidence>
<evidence type="ECO:0000313" key="6">
    <source>
        <dbReference type="EMBL" id="KAF7364082.1"/>
    </source>
</evidence>
<keyword evidence="2 4" id="KW-0863">Zinc-finger</keyword>
<dbReference type="InterPro" id="IPR002893">
    <property type="entry name" value="Znf_MYND"/>
</dbReference>
<dbReference type="OrthoDB" id="2876065at2759"/>
<protein>
    <submittedName>
        <fullName evidence="6">MYND-type domain-containing protein</fullName>
    </submittedName>
</protein>
<evidence type="ECO:0000256" key="4">
    <source>
        <dbReference type="PROSITE-ProRule" id="PRU00134"/>
    </source>
</evidence>
<evidence type="ECO:0000313" key="7">
    <source>
        <dbReference type="Proteomes" id="UP000623467"/>
    </source>
</evidence>
<gene>
    <name evidence="6" type="ORF">MSAN_01067000</name>
</gene>
<accession>A0A8H6YRX8</accession>
<organism evidence="6 7">
    <name type="scientific">Mycena sanguinolenta</name>
    <dbReference type="NCBI Taxonomy" id="230812"/>
    <lineage>
        <taxon>Eukaryota</taxon>
        <taxon>Fungi</taxon>
        <taxon>Dikarya</taxon>
        <taxon>Basidiomycota</taxon>
        <taxon>Agaricomycotina</taxon>
        <taxon>Agaricomycetes</taxon>
        <taxon>Agaricomycetidae</taxon>
        <taxon>Agaricales</taxon>
        <taxon>Marasmiineae</taxon>
        <taxon>Mycenaceae</taxon>
        <taxon>Mycena</taxon>
    </lineage>
</organism>
<name>A0A8H6YRX8_9AGAR</name>
<dbReference type="PROSITE" id="PS50865">
    <property type="entry name" value="ZF_MYND_2"/>
    <property type="match status" value="1"/>
</dbReference>
<keyword evidence="3" id="KW-0862">Zinc</keyword>
<dbReference type="PROSITE" id="PS01360">
    <property type="entry name" value="ZF_MYND_1"/>
    <property type="match status" value="1"/>
</dbReference>
<evidence type="ECO:0000256" key="3">
    <source>
        <dbReference type="ARBA" id="ARBA00022833"/>
    </source>
</evidence>
<sequence>MTKWTRKFWQPTPSTLSPAPFSVYKAYLDYIPFHRDRIPIYGNVSGHGLNFLDVHNSRIPGAPTDDVLRARVVSIIASFNVTSGKVASTPEIGILAAQAWSSYFREPDPASETALRRLTIFLAMGDEYGLDSFIEGAGGVDALAIMVVKLLDYLLHSKLGPEATTRNLGGVMVFCRRSEDHAWLSALRSHKFMAAMISVLLFAERLLEIPTEAGLYPELFKQAWQGFLQVSALDYDYAYIVEAVDAGFLQLIVSISGKHIDWLGCRIQASLEVIFKPATVYYPVLAALERTLPLIQQATSAPAFISSVLYPDWEEFIDLVLDRLEVKKKFDSGEHVACRACDNLECGKLLKKTDFKRCAGCEYNHYCSKDCQIKDWRTGHRELCHYIPLSEIPGPAYLTSRDRTFLRFLVAHDYERHRSEIFLSRIRTHHHGECLATLFDYKMGGVQIKIRSLSGADSLYLERVMRSGRRMHPVLVQVTTGQDHDQRWLLAIRSGASEVHDALFQLSKGLPLPPGTDTVSDLSPAVHHAVDELIERVCPQIQEIVY</sequence>
<dbReference type="Proteomes" id="UP000623467">
    <property type="component" value="Unassembled WGS sequence"/>
</dbReference>
<comment type="caution">
    <text evidence="6">The sequence shown here is derived from an EMBL/GenBank/DDBJ whole genome shotgun (WGS) entry which is preliminary data.</text>
</comment>
<keyword evidence="1" id="KW-0479">Metal-binding</keyword>
<keyword evidence="7" id="KW-1185">Reference proteome</keyword>
<evidence type="ECO:0000256" key="1">
    <source>
        <dbReference type="ARBA" id="ARBA00022723"/>
    </source>
</evidence>
<evidence type="ECO:0000259" key="5">
    <source>
        <dbReference type="PROSITE" id="PS50865"/>
    </source>
</evidence>
<dbReference type="GO" id="GO:0008270">
    <property type="term" value="F:zinc ion binding"/>
    <property type="evidence" value="ECO:0007669"/>
    <property type="project" value="UniProtKB-KW"/>
</dbReference>
<dbReference type="Gene3D" id="6.10.140.2220">
    <property type="match status" value="1"/>
</dbReference>
<dbReference type="EMBL" id="JACAZH010000007">
    <property type="protein sequence ID" value="KAF7364082.1"/>
    <property type="molecule type" value="Genomic_DNA"/>
</dbReference>
<proteinExistence type="predicted"/>
<dbReference type="SUPFAM" id="SSF144232">
    <property type="entry name" value="HIT/MYND zinc finger-like"/>
    <property type="match status" value="1"/>
</dbReference>
<feature type="domain" description="MYND-type" evidence="5">
    <location>
        <begin position="338"/>
        <end position="384"/>
    </location>
</feature>
<dbReference type="AlphaFoldDB" id="A0A8H6YRX8"/>
<reference evidence="6" key="1">
    <citation type="submission" date="2020-05" db="EMBL/GenBank/DDBJ databases">
        <title>Mycena genomes resolve the evolution of fungal bioluminescence.</title>
        <authorList>
            <person name="Tsai I.J."/>
        </authorList>
    </citation>
    <scope>NUCLEOTIDE SEQUENCE</scope>
    <source>
        <strain evidence="6">160909Yilan</strain>
    </source>
</reference>